<dbReference type="Proteomes" id="UP000001656">
    <property type="component" value="Chromosome"/>
</dbReference>
<feature type="transmembrane region" description="Helical" evidence="6">
    <location>
        <begin position="80"/>
        <end position="101"/>
    </location>
</feature>
<dbReference type="OrthoDB" id="9815702at2"/>
<protein>
    <submittedName>
        <fullName evidence="7">Membrane protein</fullName>
    </submittedName>
    <submittedName>
        <fullName evidence="8">O-antigen transporter</fullName>
    </submittedName>
</protein>
<evidence type="ECO:0000256" key="6">
    <source>
        <dbReference type="SAM" id="Phobius"/>
    </source>
</evidence>
<feature type="transmembrane region" description="Helical" evidence="6">
    <location>
        <begin position="321"/>
        <end position="340"/>
    </location>
</feature>
<dbReference type="PANTHER" id="PTHR30250">
    <property type="entry name" value="PST FAMILY PREDICTED COLANIC ACID TRANSPORTER"/>
    <property type="match status" value="1"/>
</dbReference>
<dbReference type="CDD" id="cd13128">
    <property type="entry name" value="MATE_Wzx_like"/>
    <property type="match status" value="1"/>
</dbReference>
<evidence type="ECO:0000256" key="5">
    <source>
        <dbReference type="ARBA" id="ARBA00023136"/>
    </source>
</evidence>
<evidence type="ECO:0000313" key="8">
    <source>
        <dbReference type="EMBL" id="OAA89228.1"/>
    </source>
</evidence>
<dbReference type="InterPro" id="IPR050833">
    <property type="entry name" value="Poly_Biosynth_Transport"/>
</dbReference>
<dbReference type="InterPro" id="IPR002797">
    <property type="entry name" value="Polysacc_synth"/>
</dbReference>
<dbReference type="RefSeq" id="WP_013237210.1">
    <property type="nucleotide sequence ID" value="NC_014328.1"/>
</dbReference>
<keyword evidence="2" id="KW-1003">Cell membrane</keyword>
<gene>
    <name evidence="8" type="primary">rfbX</name>
    <name evidence="7" type="ordered locus">CLJU_c05280</name>
    <name evidence="8" type="ORF">WX45_02470</name>
</gene>
<feature type="transmembrane region" description="Helical" evidence="6">
    <location>
        <begin position="36"/>
        <end position="59"/>
    </location>
</feature>
<evidence type="ECO:0000313" key="7">
    <source>
        <dbReference type="EMBL" id="ADK13610.1"/>
    </source>
</evidence>
<dbReference type="Pfam" id="PF01943">
    <property type="entry name" value="Polysacc_synt"/>
    <property type="match status" value="1"/>
</dbReference>
<organism evidence="7 9">
    <name type="scientific">Clostridium ljungdahlii (strain ATCC 55383 / DSM 13528 / PETC)</name>
    <dbReference type="NCBI Taxonomy" id="748727"/>
    <lineage>
        <taxon>Bacteria</taxon>
        <taxon>Bacillati</taxon>
        <taxon>Bacillota</taxon>
        <taxon>Clostridia</taxon>
        <taxon>Eubacteriales</taxon>
        <taxon>Clostridiaceae</taxon>
        <taxon>Clostridium</taxon>
    </lineage>
</organism>
<sequence>MNKIVKNFNFMLFGNVFSRIIGVLLTVYLARKFGPSYFGIINFSNAFITYFSMIASMGLQSLGIVKIAKDKENMKKDVDIILSLRTILSIIAFIVLLIVTICINKDINTKKMIVITGISILINSFCLDWVFNALQEMKYISYSIMISSFLSFILVFIPLYLNMYTKIYIVPIASAISSIISNIYLINIYKKKGKHKINFVVDFEQYKDLISAAWPFFFSGIFATINCNIDTLMLGFMRNNYEVGLYNSVYKLVNVLTLFVSFIFVPLYPVFIEYYNNKKFDDISIVINKVRKLMYIIAIPILVVAFTLNQETIRILYGNKYIGASKVFTILIAYVSIFYIREIYGYELTAWGLQKKYMKIVLISSMFNVISNLIFIPKYGINGAAINTLISEVINIVLMYRLSRKTLHIKYDNKYIFHIIISAIFMAIIIYVTKIAATNIFVLIITAGIVYCISILKLKVVTIQEIKGLIGGKK</sequence>
<keyword evidence="10" id="KW-1185">Reference proteome</keyword>
<dbReference type="AlphaFoldDB" id="D8GMK0"/>
<accession>D8GMK0</accession>
<evidence type="ECO:0000256" key="1">
    <source>
        <dbReference type="ARBA" id="ARBA00004651"/>
    </source>
</evidence>
<feature type="transmembrane region" description="Helical" evidence="6">
    <location>
        <begin position="139"/>
        <end position="161"/>
    </location>
</feature>
<feature type="transmembrane region" description="Helical" evidence="6">
    <location>
        <begin position="113"/>
        <end position="132"/>
    </location>
</feature>
<evidence type="ECO:0000256" key="3">
    <source>
        <dbReference type="ARBA" id="ARBA00022692"/>
    </source>
</evidence>
<name>D8GMK0_CLOLD</name>
<dbReference type="Proteomes" id="UP000077020">
    <property type="component" value="Unassembled WGS sequence"/>
</dbReference>
<comment type="subcellular location">
    <subcellularLocation>
        <location evidence="1">Cell membrane</location>
        <topology evidence="1">Multi-pass membrane protein</topology>
    </subcellularLocation>
</comment>
<reference evidence="8 10" key="3">
    <citation type="journal article" date="2016" name="Biotechnol. Bioeng.">
        <title>Traits of selected Clostridium strains for syngas fermentation to ethanol.</title>
        <authorList>
            <person name="Martin M.E."/>
            <person name="Richter H."/>
            <person name="Saha S."/>
            <person name="Angenent L.T."/>
        </authorList>
    </citation>
    <scope>NUCLEOTIDE SEQUENCE [LARGE SCALE GENOMIC DNA]</scope>
    <source>
        <strain evidence="8 10">PETC</strain>
    </source>
</reference>
<dbReference type="PATRIC" id="fig|748727.19.peg.2201"/>
<evidence type="ECO:0000313" key="9">
    <source>
        <dbReference type="Proteomes" id="UP000001656"/>
    </source>
</evidence>
<dbReference type="EMBL" id="LITS01000002">
    <property type="protein sequence ID" value="OAA89228.1"/>
    <property type="molecule type" value="Genomic_DNA"/>
</dbReference>
<reference evidence="7 9" key="2">
    <citation type="journal article" date="2010" name="Proc. Natl. Acad. Sci. U.S.A.">
        <title>Clostridium ljungdahlii represents a microbial production platform based on syngas.</title>
        <authorList>
            <person name="Kopke M."/>
            <person name="Held C."/>
            <person name="Hujer S."/>
            <person name="Liesegang H."/>
            <person name="Wiezer A."/>
            <person name="Wollherr A."/>
            <person name="Ehrenreich A."/>
            <person name="Liebl W."/>
            <person name="Gottschalk G."/>
            <person name="Durre P."/>
        </authorList>
    </citation>
    <scope>NUCLEOTIDE SEQUENCE [LARGE SCALE GENOMIC DNA]</scope>
    <source>
        <strain evidence="9">ATCC 55383 / DSM 13528 / PETC</strain>
        <strain evidence="7">DSM 13528</strain>
    </source>
</reference>
<feature type="transmembrane region" description="Helical" evidence="6">
    <location>
        <begin position="360"/>
        <end position="377"/>
    </location>
</feature>
<evidence type="ECO:0000313" key="10">
    <source>
        <dbReference type="Proteomes" id="UP000077020"/>
    </source>
</evidence>
<dbReference type="HOGENOM" id="CLU_022017_6_0_9"/>
<feature type="transmembrane region" description="Helical" evidence="6">
    <location>
        <begin position="12"/>
        <end position="30"/>
    </location>
</feature>
<keyword evidence="4 6" id="KW-1133">Transmembrane helix</keyword>
<proteinExistence type="predicted"/>
<dbReference type="EMBL" id="CP001666">
    <property type="protein sequence ID" value="ADK13610.1"/>
    <property type="molecule type" value="Genomic_DNA"/>
</dbReference>
<dbReference type="PANTHER" id="PTHR30250:SF11">
    <property type="entry name" value="O-ANTIGEN TRANSPORTER-RELATED"/>
    <property type="match status" value="1"/>
</dbReference>
<feature type="transmembrane region" description="Helical" evidence="6">
    <location>
        <begin position="415"/>
        <end position="433"/>
    </location>
</feature>
<feature type="transmembrane region" description="Helical" evidence="6">
    <location>
        <begin position="167"/>
        <end position="189"/>
    </location>
</feature>
<dbReference type="STRING" id="748727.CLJU_c05280"/>
<feature type="transmembrane region" description="Helical" evidence="6">
    <location>
        <begin position="209"/>
        <end position="229"/>
    </location>
</feature>
<evidence type="ECO:0000256" key="2">
    <source>
        <dbReference type="ARBA" id="ARBA00022475"/>
    </source>
</evidence>
<evidence type="ECO:0000256" key="4">
    <source>
        <dbReference type="ARBA" id="ARBA00022989"/>
    </source>
</evidence>
<dbReference type="KEGG" id="clj:CLJU_c05280"/>
<feature type="transmembrane region" description="Helical" evidence="6">
    <location>
        <begin position="249"/>
        <end position="272"/>
    </location>
</feature>
<dbReference type="eggNOG" id="COG2244">
    <property type="taxonomic scope" value="Bacteria"/>
</dbReference>
<reference evidence="7" key="1">
    <citation type="submission" date="2009-07" db="EMBL/GenBank/DDBJ databases">
        <authorList>
            <person name="Koepke M."/>
            <person name="Hujer S."/>
            <person name="Held C."/>
            <person name="Wiezer A."/>
            <person name="Liesegang H."/>
            <person name="Ehrenreich A."/>
            <person name="Gottschalk G."/>
            <person name="Duerre P."/>
        </authorList>
    </citation>
    <scope>NUCLEOTIDE SEQUENCE</scope>
    <source>
        <strain evidence="7">DSM 13528</strain>
    </source>
</reference>
<feature type="transmembrane region" description="Helical" evidence="6">
    <location>
        <begin position="383"/>
        <end position="403"/>
    </location>
</feature>
<keyword evidence="5 6" id="KW-0472">Membrane</keyword>
<feature type="transmembrane region" description="Helical" evidence="6">
    <location>
        <begin position="293"/>
        <end position="309"/>
    </location>
</feature>
<keyword evidence="3 6" id="KW-0812">Transmembrane</keyword>
<feature type="transmembrane region" description="Helical" evidence="6">
    <location>
        <begin position="439"/>
        <end position="458"/>
    </location>
</feature>
<dbReference type="GO" id="GO:0005886">
    <property type="term" value="C:plasma membrane"/>
    <property type="evidence" value="ECO:0007669"/>
    <property type="project" value="UniProtKB-SubCell"/>
</dbReference>